<protein>
    <recommendedName>
        <fullName evidence="4">AB hydrolase-1 domain-containing protein</fullName>
    </recommendedName>
</protein>
<feature type="compositionally biased region" description="Gly residues" evidence="3">
    <location>
        <begin position="72"/>
        <end position="82"/>
    </location>
</feature>
<dbReference type="PRINTS" id="PR00793">
    <property type="entry name" value="PROAMNOPTASE"/>
</dbReference>
<sequence length="458" mass="50355">MPIADLIAEYDKAKAAAASIEPGNKQQPKRISKMPPNASMNFVGGDVDDFLLPTKAFPPLDDDDEAAATGGDAVGKGKGSVGGVEEEEEGDATILSDSPRTVAADLEAFLLCGGRSVVSTTAERGVPSPPLTEEEREYECEEGTVEVKRCPRKRRIRSGSICSPPSKGGGDGMKSYKLAYRIYRPELLGSTERVPILALHGGPSLPSQYLHPIAHHFPDRSVIFYDQLGCGESSIPSDVGLYGLSKSIEDLESLLVSLKLKRFHLLGHSFGGTLAFEYCKRIAERKGREDVGWRDDPEVLSLTLCDTFTSAKLCDAERERLLGPIASRFEEEDEDGVGIVGDEFWRRHECRLPSVPSVLEDAMRDWGVPWHEKPSSPLSSYAASSPSRWASDLPPALILRGEYDFVTEECVQGWREHVWNHTDITEETLEGCAHYPHLEDQEAFGVAVAGFCMERDHY</sequence>
<evidence type="ECO:0000256" key="1">
    <source>
        <dbReference type="ARBA" id="ARBA00010088"/>
    </source>
</evidence>
<dbReference type="AlphaFoldDB" id="A0A7S4JD68"/>
<feature type="region of interest" description="Disordered" evidence="3">
    <location>
        <begin position="54"/>
        <end position="93"/>
    </location>
</feature>
<dbReference type="GO" id="GO:0047372">
    <property type="term" value="F:monoacylglycerol lipase activity"/>
    <property type="evidence" value="ECO:0007669"/>
    <property type="project" value="TreeGrafter"/>
</dbReference>
<dbReference type="GO" id="GO:0046464">
    <property type="term" value="P:acylglycerol catabolic process"/>
    <property type="evidence" value="ECO:0007669"/>
    <property type="project" value="TreeGrafter"/>
</dbReference>
<proteinExistence type="inferred from homology"/>
<dbReference type="GO" id="GO:0016020">
    <property type="term" value="C:membrane"/>
    <property type="evidence" value="ECO:0007669"/>
    <property type="project" value="TreeGrafter"/>
</dbReference>
<dbReference type="InterPro" id="IPR029058">
    <property type="entry name" value="AB_hydrolase_fold"/>
</dbReference>
<organism evidence="5">
    <name type="scientific">Odontella aurita</name>
    <dbReference type="NCBI Taxonomy" id="265563"/>
    <lineage>
        <taxon>Eukaryota</taxon>
        <taxon>Sar</taxon>
        <taxon>Stramenopiles</taxon>
        <taxon>Ochrophyta</taxon>
        <taxon>Bacillariophyta</taxon>
        <taxon>Mediophyceae</taxon>
        <taxon>Biddulphiophycidae</taxon>
        <taxon>Eupodiscales</taxon>
        <taxon>Odontellaceae</taxon>
        <taxon>Odontella</taxon>
    </lineage>
</organism>
<keyword evidence="2" id="KW-0378">Hydrolase</keyword>
<gene>
    <name evidence="5" type="ORF">OAUR00152_LOCUS26181</name>
</gene>
<dbReference type="InterPro" id="IPR000073">
    <property type="entry name" value="AB_hydrolase_1"/>
</dbReference>
<dbReference type="GO" id="GO:0006508">
    <property type="term" value="P:proteolysis"/>
    <property type="evidence" value="ECO:0007669"/>
    <property type="project" value="InterPro"/>
</dbReference>
<dbReference type="InterPro" id="IPR050266">
    <property type="entry name" value="AB_hydrolase_sf"/>
</dbReference>
<dbReference type="Gene3D" id="3.40.50.1820">
    <property type="entry name" value="alpha/beta hydrolase"/>
    <property type="match status" value="1"/>
</dbReference>
<dbReference type="EMBL" id="HBKQ01037906">
    <property type="protein sequence ID" value="CAE2259889.1"/>
    <property type="molecule type" value="Transcribed_RNA"/>
</dbReference>
<evidence type="ECO:0000313" key="5">
    <source>
        <dbReference type="EMBL" id="CAE2259889.1"/>
    </source>
</evidence>
<dbReference type="InterPro" id="IPR002410">
    <property type="entry name" value="Peptidase_S33"/>
</dbReference>
<reference evidence="5" key="1">
    <citation type="submission" date="2021-01" db="EMBL/GenBank/DDBJ databases">
        <authorList>
            <person name="Corre E."/>
            <person name="Pelletier E."/>
            <person name="Niang G."/>
            <person name="Scheremetjew M."/>
            <person name="Finn R."/>
            <person name="Kale V."/>
            <person name="Holt S."/>
            <person name="Cochrane G."/>
            <person name="Meng A."/>
            <person name="Brown T."/>
            <person name="Cohen L."/>
        </authorList>
    </citation>
    <scope>NUCLEOTIDE SEQUENCE</scope>
    <source>
        <strain evidence="5">Isolate 1302-5</strain>
    </source>
</reference>
<evidence type="ECO:0000259" key="4">
    <source>
        <dbReference type="Pfam" id="PF12697"/>
    </source>
</evidence>
<dbReference type="Pfam" id="PF12697">
    <property type="entry name" value="Abhydrolase_6"/>
    <property type="match status" value="1"/>
</dbReference>
<accession>A0A7S4JD68</accession>
<evidence type="ECO:0000256" key="2">
    <source>
        <dbReference type="ARBA" id="ARBA00022801"/>
    </source>
</evidence>
<dbReference type="GO" id="GO:0008233">
    <property type="term" value="F:peptidase activity"/>
    <property type="evidence" value="ECO:0007669"/>
    <property type="project" value="InterPro"/>
</dbReference>
<dbReference type="PANTHER" id="PTHR43798">
    <property type="entry name" value="MONOACYLGLYCEROL LIPASE"/>
    <property type="match status" value="1"/>
</dbReference>
<feature type="domain" description="AB hydrolase-1" evidence="4">
    <location>
        <begin position="196"/>
        <end position="444"/>
    </location>
</feature>
<evidence type="ECO:0000256" key="3">
    <source>
        <dbReference type="SAM" id="MobiDB-lite"/>
    </source>
</evidence>
<dbReference type="SUPFAM" id="SSF53474">
    <property type="entry name" value="alpha/beta-Hydrolases"/>
    <property type="match status" value="1"/>
</dbReference>
<feature type="region of interest" description="Disordered" evidence="3">
    <location>
        <begin position="17"/>
        <end position="39"/>
    </location>
</feature>
<comment type="similarity">
    <text evidence="1">Belongs to the peptidase S33 family.</text>
</comment>
<name>A0A7S4JD68_9STRA</name>
<dbReference type="PANTHER" id="PTHR43798:SF33">
    <property type="entry name" value="HYDROLASE, PUTATIVE (AFU_ORTHOLOGUE AFUA_2G14860)-RELATED"/>
    <property type="match status" value="1"/>
</dbReference>